<keyword evidence="1" id="KW-0732">Signal</keyword>
<reference evidence="2" key="1">
    <citation type="submission" date="2018-01" db="EMBL/GenBank/DDBJ databases">
        <title>An insight into the sialome of Amazonian anophelines.</title>
        <authorList>
            <person name="Ribeiro J.M."/>
            <person name="Scarpassa V."/>
            <person name="Calvo E."/>
        </authorList>
    </citation>
    <scope>NUCLEOTIDE SEQUENCE</scope>
    <source>
        <tissue evidence="2">Salivary glands</tissue>
    </source>
</reference>
<dbReference type="AlphaFoldDB" id="A0A2M3ZU27"/>
<evidence type="ECO:0000256" key="1">
    <source>
        <dbReference type="SAM" id="SignalP"/>
    </source>
</evidence>
<feature type="chain" id="PRO_5014831037" evidence="1">
    <location>
        <begin position="30"/>
        <end position="73"/>
    </location>
</feature>
<organism evidence="2">
    <name type="scientific">Anopheles braziliensis</name>
    <dbReference type="NCBI Taxonomy" id="58242"/>
    <lineage>
        <taxon>Eukaryota</taxon>
        <taxon>Metazoa</taxon>
        <taxon>Ecdysozoa</taxon>
        <taxon>Arthropoda</taxon>
        <taxon>Hexapoda</taxon>
        <taxon>Insecta</taxon>
        <taxon>Pterygota</taxon>
        <taxon>Neoptera</taxon>
        <taxon>Endopterygota</taxon>
        <taxon>Diptera</taxon>
        <taxon>Nematocera</taxon>
        <taxon>Culicoidea</taxon>
        <taxon>Culicidae</taxon>
        <taxon>Anophelinae</taxon>
        <taxon>Anopheles</taxon>
    </lineage>
</organism>
<feature type="signal peptide" evidence="1">
    <location>
        <begin position="1"/>
        <end position="29"/>
    </location>
</feature>
<dbReference type="EMBL" id="GGFM01011107">
    <property type="protein sequence ID" value="MBW31858.1"/>
    <property type="molecule type" value="Transcribed_RNA"/>
</dbReference>
<protein>
    <submittedName>
        <fullName evidence="2">Putative secreted peptide</fullName>
    </submittedName>
</protein>
<sequence>MSMVRRVTSSTKLVLVHVLVHALGHKSQATEQQVNKLPPLHTDFLGSVIVSLDCLVSVDIDGSFKVAAVISVK</sequence>
<name>A0A2M3ZU27_9DIPT</name>
<evidence type="ECO:0000313" key="2">
    <source>
        <dbReference type="EMBL" id="MBW31858.1"/>
    </source>
</evidence>
<proteinExistence type="predicted"/>
<accession>A0A2M3ZU27</accession>